<dbReference type="PROSITE" id="PS51257">
    <property type="entry name" value="PROKAR_LIPOPROTEIN"/>
    <property type="match status" value="1"/>
</dbReference>
<dbReference type="Gene3D" id="1.25.40.390">
    <property type="match status" value="2"/>
</dbReference>
<dbReference type="SUPFAM" id="SSF48452">
    <property type="entry name" value="TPR-like"/>
    <property type="match status" value="1"/>
</dbReference>
<evidence type="ECO:0000259" key="7">
    <source>
        <dbReference type="Pfam" id="PF07980"/>
    </source>
</evidence>
<feature type="domain" description="SusD-like N-terminal" evidence="8">
    <location>
        <begin position="21"/>
        <end position="205"/>
    </location>
</feature>
<evidence type="ECO:0000256" key="1">
    <source>
        <dbReference type="ARBA" id="ARBA00004442"/>
    </source>
</evidence>
<sequence>MKKYYTLIIVMMAAGLTSCSKWLDVTPKSEVSQGALFSTQSGFEEALNGVYSRCTQEDSYGREVTFGTLDVLAQNYNVSIKDPMFYSQTIKYNYNDEWFMFRRDNTWKALYAAIANSNLIIHHIQGQEKLFTGREYELIKGEALALRGYLHFDLLRMFAPSYAYDPNAQGIPYVTEFTKKITPMSTVKNVLDTIILDLNAAKALLKVSDPILNAGYKVGYPAKDSSTEESGALFLQNRRHRLNYYAVCGELARVYLYKGDKANALTNALEVINSNKFPWTRQNDFLNPDDEKKDRILYRELLFGWYVPNRADNIRDQFRKGENSLYINSNEGRNIFETGGVGGDDFRYKQWFSEKSSGIGTILQVEKYYRDGDANIHYQMAPALRLSEMYYIAAECTFDSDPVKAWDYFNEVRFHRGIGTRITNETSKEVFLNELIKECRKEFFAEGQIFYMYKRLNKPVVGQGGASYPATNRMFVIPLPDDEIQFGNR</sequence>
<keyword evidence="3 6" id="KW-0732">Signal</keyword>
<comment type="similarity">
    <text evidence="2">Belongs to the SusD family.</text>
</comment>
<evidence type="ECO:0000259" key="8">
    <source>
        <dbReference type="Pfam" id="PF14322"/>
    </source>
</evidence>
<evidence type="ECO:0000256" key="6">
    <source>
        <dbReference type="SAM" id="SignalP"/>
    </source>
</evidence>
<evidence type="ECO:0000256" key="5">
    <source>
        <dbReference type="ARBA" id="ARBA00023237"/>
    </source>
</evidence>
<keyword evidence="4" id="KW-0472">Membrane</keyword>
<comment type="subcellular location">
    <subcellularLocation>
        <location evidence="1">Cell outer membrane</location>
    </subcellularLocation>
</comment>
<dbReference type="GO" id="GO:0009279">
    <property type="term" value="C:cell outer membrane"/>
    <property type="evidence" value="ECO:0007669"/>
    <property type="project" value="UniProtKB-SubCell"/>
</dbReference>
<proteinExistence type="inferred from homology"/>
<dbReference type="AlphaFoldDB" id="A0A6B9ZHX6"/>
<gene>
    <name evidence="9" type="ORF">GWR21_21095</name>
</gene>
<protein>
    <submittedName>
        <fullName evidence="9">RagB/SusD family nutrient uptake outer membrane protein</fullName>
    </submittedName>
</protein>
<keyword evidence="5" id="KW-0998">Cell outer membrane</keyword>
<feature type="chain" id="PRO_5025601888" evidence="6">
    <location>
        <begin position="23"/>
        <end position="489"/>
    </location>
</feature>
<accession>A0A6B9ZHX6</accession>
<dbReference type="InterPro" id="IPR011990">
    <property type="entry name" value="TPR-like_helical_dom_sf"/>
</dbReference>
<feature type="domain" description="RagB/SusD" evidence="7">
    <location>
        <begin position="381"/>
        <end position="471"/>
    </location>
</feature>
<evidence type="ECO:0000256" key="4">
    <source>
        <dbReference type="ARBA" id="ARBA00023136"/>
    </source>
</evidence>
<dbReference type="KEGG" id="chih:GWR21_21095"/>
<name>A0A6B9ZHX6_9BACT</name>
<keyword evidence="10" id="KW-1185">Reference proteome</keyword>
<reference evidence="9 10" key="1">
    <citation type="submission" date="2020-01" db="EMBL/GenBank/DDBJ databases">
        <title>Complete genome sequence of Chitinophaga sp. H33E-04 isolated from quinoa roots.</title>
        <authorList>
            <person name="Weon H.-Y."/>
            <person name="Lee S.A."/>
        </authorList>
    </citation>
    <scope>NUCLEOTIDE SEQUENCE [LARGE SCALE GENOMIC DNA]</scope>
    <source>
        <strain evidence="9 10">H33E-04</strain>
    </source>
</reference>
<dbReference type="InterPro" id="IPR012944">
    <property type="entry name" value="SusD_RagB_dom"/>
</dbReference>
<organism evidence="9 10">
    <name type="scientific">Chitinophaga agri</name>
    <dbReference type="NCBI Taxonomy" id="2703787"/>
    <lineage>
        <taxon>Bacteria</taxon>
        <taxon>Pseudomonadati</taxon>
        <taxon>Bacteroidota</taxon>
        <taxon>Chitinophagia</taxon>
        <taxon>Chitinophagales</taxon>
        <taxon>Chitinophagaceae</taxon>
        <taxon>Chitinophaga</taxon>
    </lineage>
</organism>
<evidence type="ECO:0000313" key="9">
    <source>
        <dbReference type="EMBL" id="QHS62010.1"/>
    </source>
</evidence>
<dbReference type="Pfam" id="PF07980">
    <property type="entry name" value="SusD_RagB"/>
    <property type="match status" value="1"/>
</dbReference>
<evidence type="ECO:0000313" key="10">
    <source>
        <dbReference type="Proteomes" id="UP000476411"/>
    </source>
</evidence>
<feature type="signal peptide" evidence="6">
    <location>
        <begin position="1"/>
        <end position="22"/>
    </location>
</feature>
<evidence type="ECO:0000256" key="3">
    <source>
        <dbReference type="ARBA" id="ARBA00022729"/>
    </source>
</evidence>
<dbReference type="Pfam" id="PF14322">
    <property type="entry name" value="SusD-like_3"/>
    <property type="match status" value="1"/>
</dbReference>
<dbReference type="Proteomes" id="UP000476411">
    <property type="component" value="Chromosome"/>
</dbReference>
<dbReference type="InterPro" id="IPR033985">
    <property type="entry name" value="SusD-like_N"/>
</dbReference>
<dbReference type="RefSeq" id="WP_162333665.1">
    <property type="nucleotide sequence ID" value="NZ_CP048113.1"/>
</dbReference>
<dbReference type="EMBL" id="CP048113">
    <property type="protein sequence ID" value="QHS62010.1"/>
    <property type="molecule type" value="Genomic_DNA"/>
</dbReference>
<evidence type="ECO:0000256" key="2">
    <source>
        <dbReference type="ARBA" id="ARBA00006275"/>
    </source>
</evidence>